<keyword evidence="4" id="KW-0029">Amino-acid transport</keyword>
<dbReference type="Gene3D" id="1.20.1740.10">
    <property type="entry name" value="Amino acid/polyamine transporter I"/>
    <property type="match status" value="1"/>
</dbReference>
<dbReference type="PANTHER" id="PTHR43341:SF1">
    <property type="entry name" value="GENERAL AMINO-ACID PERMEASE GAP1"/>
    <property type="match status" value="1"/>
</dbReference>
<evidence type="ECO:0000256" key="5">
    <source>
        <dbReference type="ARBA" id="ARBA00022989"/>
    </source>
</evidence>
<dbReference type="HOGENOM" id="CLU_007946_8_4_1"/>
<comment type="caution">
    <text evidence="9">The sequence shown here is derived from an EMBL/GenBank/DDBJ whole genome shotgun (WGS) entry which is preliminary data.</text>
</comment>
<keyword evidence="10" id="KW-1185">Reference proteome</keyword>
<name>A0A072PFL5_9EURO</name>
<keyword evidence="3 7" id="KW-0812">Transmembrane</keyword>
<proteinExistence type="predicted"/>
<dbReference type="RefSeq" id="XP_013261246.1">
    <property type="nucleotide sequence ID" value="XM_013405792.1"/>
</dbReference>
<feature type="domain" description="Amino acid permease/ SLC12A" evidence="8">
    <location>
        <begin position="1"/>
        <end position="172"/>
    </location>
</feature>
<sequence>MNAVVTISVISVANSCTYGSSRTMQALATRGMAPKFLMYVDKKGRPMWCIVIQLLSAVWPTSEKRMLRALSSLGFWLCPVSASPSCGSALTLHTYAHGFTKEQLPYQAAFGIYGSYVGMCLNFLAMIATFYTSLFPLHSSPDAETFFENYLAAPIVLALYLGRKIYSREWKLYVRTSEMDVTTGIRRGSIDMATFDKQPGWKKAMRAFL</sequence>
<dbReference type="InterPro" id="IPR004841">
    <property type="entry name" value="AA-permease/SLC12A_dom"/>
</dbReference>
<feature type="transmembrane region" description="Helical" evidence="7">
    <location>
        <begin position="110"/>
        <end position="134"/>
    </location>
</feature>
<evidence type="ECO:0000256" key="7">
    <source>
        <dbReference type="SAM" id="Phobius"/>
    </source>
</evidence>
<dbReference type="STRING" id="1182545.A0A072PFL5"/>
<dbReference type="PANTHER" id="PTHR43341">
    <property type="entry name" value="AMINO ACID PERMEASE"/>
    <property type="match status" value="1"/>
</dbReference>
<dbReference type="VEuPathDB" id="FungiDB:A1O9_06582"/>
<dbReference type="GeneID" id="25281499"/>
<protein>
    <recommendedName>
        <fullName evidence="8">Amino acid permease/ SLC12A domain-containing protein</fullName>
    </recommendedName>
</protein>
<feature type="transmembrane region" description="Helical" evidence="7">
    <location>
        <begin position="146"/>
        <end position="162"/>
    </location>
</feature>
<evidence type="ECO:0000256" key="4">
    <source>
        <dbReference type="ARBA" id="ARBA00022970"/>
    </source>
</evidence>
<evidence type="ECO:0000256" key="6">
    <source>
        <dbReference type="ARBA" id="ARBA00023136"/>
    </source>
</evidence>
<dbReference type="GO" id="GO:0015171">
    <property type="term" value="F:amino acid transmembrane transporter activity"/>
    <property type="evidence" value="ECO:0007669"/>
    <property type="project" value="TreeGrafter"/>
</dbReference>
<gene>
    <name evidence="9" type="ORF">A1O9_06582</name>
</gene>
<dbReference type="Proteomes" id="UP000027920">
    <property type="component" value="Unassembled WGS sequence"/>
</dbReference>
<dbReference type="AlphaFoldDB" id="A0A072PFL5"/>
<evidence type="ECO:0000256" key="1">
    <source>
        <dbReference type="ARBA" id="ARBA00004141"/>
    </source>
</evidence>
<evidence type="ECO:0000256" key="2">
    <source>
        <dbReference type="ARBA" id="ARBA00022448"/>
    </source>
</evidence>
<keyword evidence="6 7" id="KW-0472">Membrane</keyword>
<dbReference type="InterPro" id="IPR050524">
    <property type="entry name" value="APC_YAT"/>
</dbReference>
<evidence type="ECO:0000313" key="10">
    <source>
        <dbReference type="Proteomes" id="UP000027920"/>
    </source>
</evidence>
<dbReference type="EMBL" id="AMGV01000004">
    <property type="protein sequence ID" value="KEF58656.1"/>
    <property type="molecule type" value="Genomic_DNA"/>
</dbReference>
<evidence type="ECO:0000259" key="8">
    <source>
        <dbReference type="Pfam" id="PF00324"/>
    </source>
</evidence>
<organism evidence="9 10">
    <name type="scientific">Exophiala aquamarina CBS 119918</name>
    <dbReference type="NCBI Taxonomy" id="1182545"/>
    <lineage>
        <taxon>Eukaryota</taxon>
        <taxon>Fungi</taxon>
        <taxon>Dikarya</taxon>
        <taxon>Ascomycota</taxon>
        <taxon>Pezizomycotina</taxon>
        <taxon>Eurotiomycetes</taxon>
        <taxon>Chaetothyriomycetidae</taxon>
        <taxon>Chaetothyriales</taxon>
        <taxon>Herpotrichiellaceae</taxon>
        <taxon>Exophiala</taxon>
    </lineage>
</organism>
<dbReference type="Pfam" id="PF00324">
    <property type="entry name" value="AA_permease"/>
    <property type="match status" value="1"/>
</dbReference>
<accession>A0A072PFL5</accession>
<keyword evidence="2" id="KW-0813">Transport</keyword>
<evidence type="ECO:0000256" key="3">
    <source>
        <dbReference type="ARBA" id="ARBA00022692"/>
    </source>
</evidence>
<dbReference type="OrthoDB" id="3900342at2759"/>
<comment type="subcellular location">
    <subcellularLocation>
        <location evidence="1">Membrane</location>
        <topology evidence="1">Multi-pass membrane protein</topology>
    </subcellularLocation>
</comment>
<keyword evidence="5 7" id="KW-1133">Transmembrane helix</keyword>
<reference evidence="9 10" key="1">
    <citation type="submission" date="2013-03" db="EMBL/GenBank/DDBJ databases">
        <title>The Genome Sequence of Exophiala aquamarina CBS 119918.</title>
        <authorList>
            <consortium name="The Broad Institute Genomics Platform"/>
            <person name="Cuomo C."/>
            <person name="de Hoog S."/>
            <person name="Gorbushina A."/>
            <person name="Walker B."/>
            <person name="Young S.K."/>
            <person name="Zeng Q."/>
            <person name="Gargeya S."/>
            <person name="Fitzgerald M."/>
            <person name="Haas B."/>
            <person name="Abouelleil A."/>
            <person name="Allen A.W."/>
            <person name="Alvarado L."/>
            <person name="Arachchi H.M."/>
            <person name="Berlin A.M."/>
            <person name="Chapman S.B."/>
            <person name="Gainer-Dewar J."/>
            <person name="Goldberg J."/>
            <person name="Griggs A."/>
            <person name="Gujja S."/>
            <person name="Hansen M."/>
            <person name="Howarth C."/>
            <person name="Imamovic A."/>
            <person name="Ireland A."/>
            <person name="Larimer J."/>
            <person name="McCowan C."/>
            <person name="Murphy C."/>
            <person name="Pearson M."/>
            <person name="Poon T.W."/>
            <person name="Priest M."/>
            <person name="Roberts A."/>
            <person name="Saif S."/>
            <person name="Shea T."/>
            <person name="Sisk P."/>
            <person name="Sykes S."/>
            <person name="Wortman J."/>
            <person name="Nusbaum C."/>
            <person name="Birren B."/>
        </authorList>
    </citation>
    <scope>NUCLEOTIDE SEQUENCE [LARGE SCALE GENOMIC DNA]</scope>
    <source>
        <strain evidence="9 10">CBS 119918</strain>
    </source>
</reference>
<evidence type="ECO:0000313" key="9">
    <source>
        <dbReference type="EMBL" id="KEF58656.1"/>
    </source>
</evidence>
<dbReference type="GO" id="GO:0016020">
    <property type="term" value="C:membrane"/>
    <property type="evidence" value="ECO:0007669"/>
    <property type="project" value="UniProtKB-SubCell"/>
</dbReference>